<keyword evidence="3" id="KW-1185">Reference proteome</keyword>
<name>A0A0L0CF18_LUCCU</name>
<evidence type="ECO:0000313" key="2">
    <source>
        <dbReference type="EMBL" id="KNC30836.1"/>
    </source>
</evidence>
<keyword evidence="1" id="KW-1133">Transmembrane helix</keyword>
<evidence type="ECO:0000313" key="3">
    <source>
        <dbReference type="Proteomes" id="UP000037069"/>
    </source>
</evidence>
<organism evidence="2 3">
    <name type="scientific">Lucilia cuprina</name>
    <name type="common">Green bottle fly</name>
    <name type="synonym">Australian sheep blowfly</name>
    <dbReference type="NCBI Taxonomy" id="7375"/>
    <lineage>
        <taxon>Eukaryota</taxon>
        <taxon>Metazoa</taxon>
        <taxon>Ecdysozoa</taxon>
        <taxon>Arthropoda</taxon>
        <taxon>Hexapoda</taxon>
        <taxon>Insecta</taxon>
        <taxon>Pterygota</taxon>
        <taxon>Neoptera</taxon>
        <taxon>Endopterygota</taxon>
        <taxon>Diptera</taxon>
        <taxon>Brachycera</taxon>
        <taxon>Muscomorpha</taxon>
        <taxon>Oestroidea</taxon>
        <taxon>Calliphoridae</taxon>
        <taxon>Luciliinae</taxon>
        <taxon>Lucilia</taxon>
    </lineage>
</organism>
<gene>
    <name evidence="2" type="ORF">FF38_01623</name>
</gene>
<sequence length="167" mass="19500">MNLIKIRLNYNNHEQYTAMTTSDVSIKMMIDILVNKVIATYMITDFFCIQLSMGGDLKALMNIKQSLLAEEIDDDDDLRIIMIALNDLWTSVVSITILIIDDNNDDDHGDVEYYYYFNLVGRSLDSVLTYGGTWFNLFGFWLKSFSPFVFIMILKRRQQQPPQLRQQ</sequence>
<feature type="transmembrane region" description="Helical" evidence="1">
    <location>
        <begin position="134"/>
        <end position="154"/>
    </location>
</feature>
<proteinExistence type="predicted"/>
<dbReference type="AlphaFoldDB" id="A0A0L0CF18"/>
<feature type="transmembrane region" description="Helical" evidence="1">
    <location>
        <begin position="38"/>
        <end position="57"/>
    </location>
</feature>
<evidence type="ECO:0000256" key="1">
    <source>
        <dbReference type="SAM" id="Phobius"/>
    </source>
</evidence>
<keyword evidence="1" id="KW-0812">Transmembrane</keyword>
<dbReference type="EMBL" id="JRES01000487">
    <property type="protein sequence ID" value="KNC30836.1"/>
    <property type="molecule type" value="Genomic_DNA"/>
</dbReference>
<keyword evidence="1" id="KW-0472">Membrane</keyword>
<reference evidence="2 3" key="1">
    <citation type="journal article" date="2015" name="Nat. Commun.">
        <title>Lucilia cuprina genome unlocks parasitic fly biology to underpin future interventions.</title>
        <authorList>
            <person name="Anstead C.A."/>
            <person name="Korhonen P.K."/>
            <person name="Young N.D."/>
            <person name="Hall R.S."/>
            <person name="Jex A.R."/>
            <person name="Murali S.C."/>
            <person name="Hughes D.S."/>
            <person name="Lee S.F."/>
            <person name="Perry T."/>
            <person name="Stroehlein A.J."/>
            <person name="Ansell B.R."/>
            <person name="Breugelmans B."/>
            <person name="Hofmann A."/>
            <person name="Qu J."/>
            <person name="Dugan S."/>
            <person name="Lee S.L."/>
            <person name="Chao H."/>
            <person name="Dinh H."/>
            <person name="Han Y."/>
            <person name="Doddapaneni H.V."/>
            <person name="Worley K.C."/>
            <person name="Muzny D.M."/>
            <person name="Ioannidis P."/>
            <person name="Waterhouse R.M."/>
            <person name="Zdobnov E.M."/>
            <person name="James P.J."/>
            <person name="Bagnall N.H."/>
            <person name="Kotze A.C."/>
            <person name="Gibbs R.A."/>
            <person name="Richards S."/>
            <person name="Batterham P."/>
            <person name="Gasser R.B."/>
        </authorList>
    </citation>
    <scope>NUCLEOTIDE SEQUENCE [LARGE SCALE GENOMIC DNA]</scope>
    <source>
        <strain evidence="2 3">LS</strain>
        <tissue evidence="2">Full body</tissue>
    </source>
</reference>
<dbReference type="Proteomes" id="UP000037069">
    <property type="component" value="Unassembled WGS sequence"/>
</dbReference>
<accession>A0A0L0CF18</accession>
<protein>
    <submittedName>
        <fullName evidence="2">Uncharacterized protein</fullName>
    </submittedName>
</protein>
<comment type="caution">
    <text evidence="2">The sequence shown here is derived from an EMBL/GenBank/DDBJ whole genome shotgun (WGS) entry which is preliminary data.</text>
</comment>